<sequence length="104" mass="11616">GEIHADTSASQTQLGQQPGGKTQAYLTQRFQGDGVRYKAKLIGVDEVPGPQGDKMSLDSMMKLKGQELAGRQRGLHKQRVWLKVSDTCVQIIDERRLCVYIRIC</sequence>
<dbReference type="PANTHER" id="PTHR47695">
    <property type="entry name" value="PID DOMAIN-CONTAINING PROTEIN"/>
    <property type="match status" value="1"/>
</dbReference>
<organism evidence="3 4">
    <name type="scientific">Scleropages formosus</name>
    <name type="common">Asian bonytongue</name>
    <name type="synonym">Osteoglossum formosum</name>
    <dbReference type="NCBI Taxonomy" id="113540"/>
    <lineage>
        <taxon>Eukaryota</taxon>
        <taxon>Metazoa</taxon>
        <taxon>Chordata</taxon>
        <taxon>Craniata</taxon>
        <taxon>Vertebrata</taxon>
        <taxon>Euteleostomi</taxon>
        <taxon>Actinopterygii</taxon>
        <taxon>Neopterygii</taxon>
        <taxon>Teleostei</taxon>
        <taxon>Osteoglossocephala</taxon>
        <taxon>Osteoglossomorpha</taxon>
        <taxon>Osteoglossiformes</taxon>
        <taxon>Osteoglossidae</taxon>
        <taxon>Scleropages</taxon>
    </lineage>
</organism>
<feature type="region of interest" description="Disordered" evidence="1">
    <location>
        <begin position="1"/>
        <end position="22"/>
    </location>
</feature>
<evidence type="ECO:0000313" key="4">
    <source>
        <dbReference type="Proteomes" id="UP000694397"/>
    </source>
</evidence>
<dbReference type="GeneTree" id="ENSGT00940000155567"/>
<reference evidence="3" key="2">
    <citation type="submission" date="2025-08" db="UniProtKB">
        <authorList>
            <consortium name="Ensembl"/>
        </authorList>
    </citation>
    <scope>IDENTIFICATION</scope>
</reference>
<dbReference type="OrthoDB" id="10069833at2759"/>
<feature type="domain" description="PID" evidence="2">
    <location>
        <begin position="32"/>
        <end position="95"/>
    </location>
</feature>
<dbReference type="Proteomes" id="UP000694397">
    <property type="component" value="Chromosome 9"/>
</dbReference>
<protein>
    <recommendedName>
        <fullName evidence="2">PID domain-containing protein</fullName>
    </recommendedName>
</protein>
<dbReference type="Gene3D" id="2.30.29.30">
    <property type="entry name" value="Pleckstrin-homology domain (PH domain)/Phosphotyrosine-binding domain (PTB)"/>
    <property type="match status" value="1"/>
</dbReference>
<proteinExistence type="predicted"/>
<evidence type="ECO:0000313" key="3">
    <source>
        <dbReference type="Ensembl" id="ENSSFOP00015032319.2"/>
    </source>
</evidence>
<dbReference type="SUPFAM" id="SSF50729">
    <property type="entry name" value="PH domain-like"/>
    <property type="match status" value="1"/>
</dbReference>
<dbReference type="PANTHER" id="PTHR47695:SF3">
    <property type="entry name" value="PID DOMAIN-CONTAINING PROTEIN"/>
    <property type="match status" value="1"/>
</dbReference>
<feature type="compositionally biased region" description="Polar residues" evidence="1">
    <location>
        <begin position="7"/>
        <end position="22"/>
    </location>
</feature>
<dbReference type="PROSITE" id="PS01179">
    <property type="entry name" value="PID"/>
    <property type="match status" value="1"/>
</dbReference>
<dbReference type="AlphaFoldDB" id="A0A8C9S8M0"/>
<evidence type="ECO:0000259" key="2">
    <source>
        <dbReference type="PROSITE" id="PS01179"/>
    </source>
</evidence>
<dbReference type="Ensembl" id="ENSSFOT00015032678.2">
    <property type="protein sequence ID" value="ENSSFOP00015032319.2"/>
    <property type="gene ID" value="ENSSFOG00015020679.2"/>
</dbReference>
<evidence type="ECO:0000256" key="1">
    <source>
        <dbReference type="SAM" id="MobiDB-lite"/>
    </source>
</evidence>
<reference evidence="3" key="3">
    <citation type="submission" date="2025-09" db="UniProtKB">
        <authorList>
            <consortium name="Ensembl"/>
        </authorList>
    </citation>
    <scope>IDENTIFICATION</scope>
</reference>
<dbReference type="InterPro" id="IPR048559">
    <property type="entry name" value="DAB1/2_SBM"/>
</dbReference>
<dbReference type="InterPro" id="IPR006020">
    <property type="entry name" value="PTB/PI_dom"/>
</dbReference>
<accession>A0A8C9S8M0</accession>
<keyword evidence="4" id="KW-1185">Reference proteome</keyword>
<name>A0A8C9S8M0_SCLFO</name>
<dbReference type="InterPro" id="IPR011993">
    <property type="entry name" value="PH-like_dom_sf"/>
</dbReference>
<reference evidence="3 4" key="1">
    <citation type="submission" date="2019-04" db="EMBL/GenBank/DDBJ databases">
        <authorList>
            <consortium name="Wellcome Sanger Institute Data Sharing"/>
        </authorList>
    </citation>
    <scope>NUCLEOTIDE SEQUENCE [LARGE SCALE GENOMIC DNA]</scope>
</reference>
<dbReference type="GO" id="GO:0005737">
    <property type="term" value="C:cytoplasm"/>
    <property type="evidence" value="ECO:0007669"/>
    <property type="project" value="TreeGrafter"/>
</dbReference>
<dbReference type="Pfam" id="PF21792">
    <property type="entry name" value="DAB2_SBM"/>
    <property type="match status" value="1"/>
</dbReference>